<comment type="caution">
    <text evidence="3">The sequence shown here is derived from an EMBL/GenBank/DDBJ whole genome shotgun (WGS) entry which is preliminary data.</text>
</comment>
<evidence type="ECO:0000313" key="3">
    <source>
        <dbReference type="EMBL" id="GMN35945.1"/>
    </source>
</evidence>
<keyword evidence="4" id="KW-1185">Reference proteome</keyword>
<evidence type="ECO:0000256" key="2">
    <source>
        <dbReference type="SAM" id="SignalP"/>
    </source>
</evidence>
<gene>
    <name evidence="3" type="ORF">TIFTF001_042324</name>
</gene>
<sequence length="158" mass="17840">MRISSLSQGALLGMWLCLFVVSFCQASSAKIEESKTPEAVGSKEEKTFLSPHSPIFKKYHDFFHHPIPGFKDPFPKHSSPIPKKPPVPVHKPKPDPVPVHKPRPDPVHKPKPHPIPIDKPHPHPTPVFKKPTFSHPFFKKPLPSYFSHPKKPSPPLVH</sequence>
<evidence type="ECO:0000313" key="4">
    <source>
        <dbReference type="Proteomes" id="UP001187192"/>
    </source>
</evidence>
<feature type="signal peptide" evidence="2">
    <location>
        <begin position="1"/>
        <end position="26"/>
    </location>
</feature>
<dbReference type="Gramene" id="FCD_00012420-RA">
    <property type="protein sequence ID" value="FCD_00012420-RA:cds"/>
    <property type="gene ID" value="FCD_00012420"/>
</dbReference>
<reference evidence="3" key="1">
    <citation type="submission" date="2023-07" db="EMBL/GenBank/DDBJ databases">
        <title>draft genome sequence of fig (Ficus carica).</title>
        <authorList>
            <person name="Takahashi T."/>
            <person name="Nishimura K."/>
        </authorList>
    </citation>
    <scope>NUCLEOTIDE SEQUENCE</scope>
</reference>
<keyword evidence="2" id="KW-0732">Signal</keyword>
<evidence type="ECO:0008006" key="5">
    <source>
        <dbReference type="Google" id="ProtNLM"/>
    </source>
</evidence>
<feature type="region of interest" description="Disordered" evidence="1">
    <location>
        <begin position="71"/>
        <end position="132"/>
    </location>
</feature>
<dbReference type="AlphaFoldDB" id="A0AA87ZME6"/>
<name>A0AA87ZME6_FICCA</name>
<proteinExistence type="predicted"/>
<dbReference type="Proteomes" id="UP001187192">
    <property type="component" value="Unassembled WGS sequence"/>
</dbReference>
<accession>A0AA87ZME6</accession>
<evidence type="ECO:0000256" key="1">
    <source>
        <dbReference type="SAM" id="MobiDB-lite"/>
    </source>
</evidence>
<dbReference type="EMBL" id="BTGU01002251">
    <property type="protein sequence ID" value="GMN35945.1"/>
    <property type="molecule type" value="Genomic_DNA"/>
</dbReference>
<feature type="compositionally biased region" description="Pro residues" evidence="1">
    <location>
        <begin position="82"/>
        <end position="99"/>
    </location>
</feature>
<organism evidence="3 4">
    <name type="scientific">Ficus carica</name>
    <name type="common">Common fig</name>
    <dbReference type="NCBI Taxonomy" id="3494"/>
    <lineage>
        <taxon>Eukaryota</taxon>
        <taxon>Viridiplantae</taxon>
        <taxon>Streptophyta</taxon>
        <taxon>Embryophyta</taxon>
        <taxon>Tracheophyta</taxon>
        <taxon>Spermatophyta</taxon>
        <taxon>Magnoliopsida</taxon>
        <taxon>eudicotyledons</taxon>
        <taxon>Gunneridae</taxon>
        <taxon>Pentapetalae</taxon>
        <taxon>rosids</taxon>
        <taxon>fabids</taxon>
        <taxon>Rosales</taxon>
        <taxon>Moraceae</taxon>
        <taxon>Ficeae</taxon>
        <taxon>Ficus</taxon>
    </lineage>
</organism>
<protein>
    <recommendedName>
        <fullName evidence="5">Proline-rich protein</fullName>
    </recommendedName>
</protein>
<feature type="chain" id="PRO_5041735740" description="Proline-rich protein" evidence="2">
    <location>
        <begin position="27"/>
        <end position="158"/>
    </location>
</feature>